<organism evidence="3 4">
    <name type="scientific">Vanrija albida</name>
    <dbReference type="NCBI Taxonomy" id="181172"/>
    <lineage>
        <taxon>Eukaryota</taxon>
        <taxon>Fungi</taxon>
        <taxon>Dikarya</taxon>
        <taxon>Basidiomycota</taxon>
        <taxon>Agaricomycotina</taxon>
        <taxon>Tremellomycetes</taxon>
        <taxon>Trichosporonales</taxon>
        <taxon>Trichosporonaceae</taxon>
        <taxon>Vanrija</taxon>
    </lineage>
</organism>
<dbReference type="InterPro" id="IPR000873">
    <property type="entry name" value="AMP-dep_synth/lig_dom"/>
</dbReference>
<dbReference type="RefSeq" id="XP_069206562.1">
    <property type="nucleotide sequence ID" value="XM_069356721.1"/>
</dbReference>
<accession>A0ABR3PW22</accession>
<dbReference type="PANTHER" id="PTHR43767">
    <property type="entry name" value="LONG-CHAIN-FATTY-ACID--COA LIGASE"/>
    <property type="match status" value="1"/>
</dbReference>
<dbReference type="EMBL" id="JBBXJM010000006">
    <property type="protein sequence ID" value="KAL1406618.1"/>
    <property type="molecule type" value="Genomic_DNA"/>
</dbReference>
<dbReference type="Pfam" id="PF00501">
    <property type="entry name" value="AMP-binding"/>
    <property type="match status" value="1"/>
</dbReference>
<evidence type="ECO:0000313" key="3">
    <source>
        <dbReference type="EMBL" id="KAL1406618.1"/>
    </source>
</evidence>
<protein>
    <recommendedName>
        <fullName evidence="5">AMP-dependent synthetase/ligase domain-containing protein</fullName>
    </recommendedName>
</protein>
<dbReference type="InterPro" id="IPR025110">
    <property type="entry name" value="AMP-bd_C"/>
</dbReference>
<comment type="caution">
    <text evidence="3">The sequence shown here is derived from an EMBL/GenBank/DDBJ whole genome shotgun (WGS) entry which is preliminary data.</text>
</comment>
<name>A0ABR3PW22_9TREE</name>
<dbReference type="Gene3D" id="3.30.300.30">
    <property type="match status" value="1"/>
</dbReference>
<dbReference type="PANTHER" id="PTHR43767:SF1">
    <property type="entry name" value="NONRIBOSOMAL PEPTIDE SYNTHASE PES1 (EUROFUNG)-RELATED"/>
    <property type="match status" value="1"/>
</dbReference>
<reference evidence="3 4" key="1">
    <citation type="submission" date="2023-08" db="EMBL/GenBank/DDBJ databases">
        <title>Annotated Genome Sequence of Vanrija albida AlHP1.</title>
        <authorList>
            <person name="Herzog R."/>
        </authorList>
    </citation>
    <scope>NUCLEOTIDE SEQUENCE [LARGE SCALE GENOMIC DNA]</scope>
    <source>
        <strain evidence="3 4">AlHP1</strain>
    </source>
</reference>
<dbReference type="InterPro" id="IPR042099">
    <property type="entry name" value="ANL_N_sf"/>
</dbReference>
<feature type="domain" description="AMP-binding enzyme C-terminal" evidence="2">
    <location>
        <begin position="506"/>
        <end position="582"/>
    </location>
</feature>
<gene>
    <name evidence="3" type="ORF">Q8F55_008324</name>
</gene>
<proteinExistence type="predicted"/>
<sequence>MAAAPQKQKTWAECDAELCTPGSIFEVEESVINGRKVRYWKNAPRTFRDLLYGRLSQWAAQGRQFLSTPTPEPSAYASRDEVSYATVLARSIERAAWLRDQGVTVGTRVALGGLNSEGWVESFFAIELAGGVPVMLNSTLTPEIQDHCLSLTKPLLVLVSQEMSVAVAPLVEKLQAKGVGKFYCWDPIFHLPAEVQKHIGSLAGLIGSEASIKVIESGKGLESLGPESDATILFTSGTTNLPKAVLSTQRQALHHLITSQIIPARAVLRAGGTPAMAAQLIAAPEIQQTMLFAVPMFHVTGLLSMLLRSVDVGNRLVFIRRWNVKEVVSLIKRYNVNVISGVPTIVQAALQSKELEGHEMAGLLYGGGPPPQRMVQDIKKKWPTALAVHAWGMTETNAVAVAFMGDDYLNNPEAVGPPIPICDVKVVDQETKKELPRGTFGLLLVRGGNVMKEYLNNPKATAEALDADGWLDTGDMAIHDEEGLVYIRDRAKDVIIRGGENIASQEVENEVYKDDRVAEATAIAVPCNIHGERVGVAVSLAPGASATAESILDKVEPLLRHPARPAILVVSDTPLPRNANGKFVKFEIAKMVREIWEKQGRKEVKRRARL</sequence>
<dbReference type="Gene3D" id="3.40.50.12780">
    <property type="entry name" value="N-terminal domain of ligase-like"/>
    <property type="match status" value="1"/>
</dbReference>
<evidence type="ECO:0000259" key="1">
    <source>
        <dbReference type="Pfam" id="PF00501"/>
    </source>
</evidence>
<evidence type="ECO:0000313" key="4">
    <source>
        <dbReference type="Proteomes" id="UP001565368"/>
    </source>
</evidence>
<dbReference type="InterPro" id="IPR045851">
    <property type="entry name" value="AMP-bd_C_sf"/>
</dbReference>
<feature type="domain" description="AMP-dependent synthetase/ligase" evidence="1">
    <location>
        <begin position="75"/>
        <end position="455"/>
    </location>
</feature>
<evidence type="ECO:0000259" key="2">
    <source>
        <dbReference type="Pfam" id="PF13193"/>
    </source>
</evidence>
<dbReference type="Pfam" id="PF13193">
    <property type="entry name" value="AMP-binding_C"/>
    <property type="match status" value="1"/>
</dbReference>
<dbReference type="InterPro" id="IPR050237">
    <property type="entry name" value="ATP-dep_AMP-bd_enzyme"/>
</dbReference>
<evidence type="ECO:0008006" key="5">
    <source>
        <dbReference type="Google" id="ProtNLM"/>
    </source>
</evidence>
<keyword evidence="4" id="KW-1185">Reference proteome</keyword>
<dbReference type="Proteomes" id="UP001565368">
    <property type="component" value="Unassembled WGS sequence"/>
</dbReference>
<dbReference type="GeneID" id="95989367"/>
<dbReference type="SUPFAM" id="SSF56801">
    <property type="entry name" value="Acetyl-CoA synthetase-like"/>
    <property type="match status" value="1"/>
</dbReference>